<dbReference type="EMBL" id="QLUW01000001">
    <property type="protein sequence ID" value="RAP77248.1"/>
    <property type="molecule type" value="Genomic_DNA"/>
</dbReference>
<accession>A0A328U368</accession>
<dbReference type="RefSeq" id="WP_112880373.1">
    <property type="nucleotide sequence ID" value="NZ_QLUW01000001.1"/>
</dbReference>
<keyword evidence="3" id="KW-1185">Reference proteome</keyword>
<feature type="domain" description="YdhG-like" evidence="1">
    <location>
        <begin position="23"/>
        <end position="113"/>
    </location>
</feature>
<proteinExistence type="predicted"/>
<dbReference type="OrthoDB" id="115213at2"/>
<dbReference type="AlphaFoldDB" id="A0A328U368"/>
<protein>
    <recommendedName>
        <fullName evidence="1">YdhG-like domain-containing protein</fullName>
    </recommendedName>
</protein>
<dbReference type="Gene3D" id="3.90.1150.200">
    <property type="match status" value="1"/>
</dbReference>
<gene>
    <name evidence="2" type="ORF">DL346_01735</name>
</gene>
<dbReference type="Pfam" id="PF08818">
    <property type="entry name" value="DUF1801"/>
    <property type="match status" value="1"/>
</dbReference>
<dbReference type="InterPro" id="IPR014922">
    <property type="entry name" value="YdhG-like"/>
</dbReference>
<name>A0A328U368_9BACL</name>
<reference evidence="2 3" key="1">
    <citation type="submission" date="2018-06" db="EMBL/GenBank/DDBJ databases">
        <title>Paenibacillus montanisoli sp. nov., isolated from mountain area soil.</title>
        <authorList>
            <person name="Wu M."/>
        </authorList>
    </citation>
    <scope>NUCLEOTIDE SEQUENCE [LARGE SCALE GENOMIC DNA]</scope>
    <source>
        <strain evidence="2 3">RA17</strain>
    </source>
</reference>
<comment type="caution">
    <text evidence="2">The sequence shown here is derived from an EMBL/GenBank/DDBJ whole genome shotgun (WGS) entry which is preliminary data.</text>
</comment>
<organism evidence="2 3">
    <name type="scientific">Paenibacillus montanisoli</name>
    <dbReference type="NCBI Taxonomy" id="2081970"/>
    <lineage>
        <taxon>Bacteria</taxon>
        <taxon>Bacillati</taxon>
        <taxon>Bacillota</taxon>
        <taxon>Bacilli</taxon>
        <taxon>Bacillales</taxon>
        <taxon>Paenibacillaceae</taxon>
        <taxon>Paenibacillus</taxon>
    </lineage>
</organism>
<evidence type="ECO:0000313" key="3">
    <source>
        <dbReference type="Proteomes" id="UP000249260"/>
    </source>
</evidence>
<evidence type="ECO:0000313" key="2">
    <source>
        <dbReference type="EMBL" id="RAP77248.1"/>
    </source>
</evidence>
<dbReference type="Proteomes" id="UP000249260">
    <property type="component" value="Unassembled WGS sequence"/>
</dbReference>
<evidence type="ECO:0000259" key="1">
    <source>
        <dbReference type="Pfam" id="PF08818"/>
    </source>
</evidence>
<dbReference type="SUPFAM" id="SSF159888">
    <property type="entry name" value="YdhG-like"/>
    <property type="match status" value="1"/>
</dbReference>
<sequence length="133" mass="15018">MESKQTGFRTIDEYVSQFPQEIQDILHQVRRVIHEAAPDAKEKISYQMPTFDFHGNLVHFAAFNSHIGFYPTPSGIEAFQGELSAYKGAKGSVQFPFTKPIPYDLISRIVRFRAAENIQKAKSKGKAKGKGKK</sequence>